<dbReference type="AlphaFoldDB" id="A0A1M6JBJ4"/>
<keyword evidence="2" id="KW-1185">Reference proteome</keyword>
<evidence type="ECO:0000313" key="1">
    <source>
        <dbReference type="EMBL" id="SHJ44088.1"/>
    </source>
</evidence>
<dbReference type="eggNOG" id="COG2026">
    <property type="taxonomic scope" value="Bacteria"/>
</dbReference>
<organism evidence="1 2">
    <name type="scientific">Bacteroides stercorirosoris</name>
    <dbReference type="NCBI Taxonomy" id="871324"/>
    <lineage>
        <taxon>Bacteria</taxon>
        <taxon>Pseudomonadati</taxon>
        <taxon>Bacteroidota</taxon>
        <taxon>Bacteroidia</taxon>
        <taxon>Bacteroidales</taxon>
        <taxon>Bacteroidaceae</taxon>
        <taxon>Bacteroides</taxon>
    </lineage>
</organism>
<dbReference type="InterPro" id="IPR009387">
    <property type="entry name" value="HigB-2"/>
</dbReference>
<dbReference type="Proteomes" id="UP000184192">
    <property type="component" value="Unassembled WGS sequence"/>
</dbReference>
<dbReference type="GeneID" id="92713861"/>
<protein>
    <submittedName>
        <fullName evidence="1">RelE toxin of RelE / RelB toxin-antitoxin system</fullName>
    </submittedName>
</protein>
<proteinExistence type="predicted"/>
<gene>
    <name evidence="1" type="ORF">SAMN05444350_12832</name>
</gene>
<name>A0A1M6JBJ4_9BACE</name>
<dbReference type="EMBL" id="FQZN01000028">
    <property type="protein sequence ID" value="SHJ44088.1"/>
    <property type="molecule type" value="Genomic_DNA"/>
</dbReference>
<dbReference type="RefSeq" id="WP_007667779.1">
    <property type="nucleotide sequence ID" value="NZ_FQZN01000028.1"/>
</dbReference>
<reference evidence="2" key="1">
    <citation type="submission" date="2016-11" db="EMBL/GenBank/DDBJ databases">
        <authorList>
            <person name="Varghese N."/>
            <person name="Submissions S."/>
        </authorList>
    </citation>
    <scope>NUCLEOTIDE SEQUENCE [LARGE SCALE GENOMIC DNA]</scope>
    <source>
        <strain evidence="2">DSM 26884</strain>
    </source>
</reference>
<dbReference type="Pfam" id="PF06296">
    <property type="entry name" value="RelE"/>
    <property type="match status" value="1"/>
</dbReference>
<evidence type="ECO:0000313" key="2">
    <source>
        <dbReference type="Proteomes" id="UP000184192"/>
    </source>
</evidence>
<accession>A0A1M6JBJ4</accession>
<sequence length="116" mass="13492">MVREAVKFQFSDDFKIAFKRLLKKYRTLKQDLLKVMDEIQESPSEVGVPLFATVRKMRMAISAKGRGKSGGARLILSLYQQEGIVFFLFIYDKNEMENVSDEFIKEILKDMEDAEN</sequence>